<dbReference type="EMBL" id="NWUJ01000003">
    <property type="protein sequence ID" value="PFH36569.1"/>
    <property type="molecule type" value="Genomic_DNA"/>
</dbReference>
<dbReference type="Pfam" id="PF03357">
    <property type="entry name" value="Snf7"/>
    <property type="match status" value="1"/>
</dbReference>
<comment type="caution">
    <text evidence="1">The sequence shown here is derived from an EMBL/GenBank/DDBJ whole genome shotgun (WGS) entry which is preliminary data.</text>
</comment>
<dbReference type="VEuPathDB" id="ToxoDB:BESB_047610"/>
<name>A0A2A9MF85_BESBE</name>
<dbReference type="Gene3D" id="6.10.140.1230">
    <property type="match status" value="1"/>
</dbReference>
<organism evidence="1 2">
    <name type="scientific">Besnoitia besnoiti</name>
    <name type="common">Apicomplexan protozoan</name>
    <dbReference type="NCBI Taxonomy" id="94643"/>
    <lineage>
        <taxon>Eukaryota</taxon>
        <taxon>Sar</taxon>
        <taxon>Alveolata</taxon>
        <taxon>Apicomplexa</taxon>
        <taxon>Conoidasida</taxon>
        <taxon>Coccidia</taxon>
        <taxon>Eucoccidiorida</taxon>
        <taxon>Eimeriorina</taxon>
        <taxon>Sarcocystidae</taxon>
        <taxon>Besnoitia</taxon>
    </lineage>
</organism>
<proteinExistence type="predicted"/>
<keyword evidence="2" id="KW-1185">Reference proteome</keyword>
<evidence type="ECO:0000313" key="1">
    <source>
        <dbReference type="EMBL" id="PFH36569.1"/>
    </source>
</evidence>
<accession>A0A2A9MF85</accession>
<protein>
    <submittedName>
        <fullName evidence="1">SNF7 family protein</fullName>
    </submittedName>
</protein>
<dbReference type="GeneID" id="40309691"/>
<dbReference type="AlphaFoldDB" id="A0A2A9MF85"/>
<dbReference type="Proteomes" id="UP000224006">
    <property type="component" value="Chromosome III"/>
</dbReference>
<dbReference type="InterPro" id="IPR005024">
    <property type="entry name" value="Snf7_fam"/>
</dbReference>
<reference evidence="1 2" key="1">
    <citation type="submission" date="2017-09" db="EMBL/GenBank/DDBJ databases">
        <title>Genome sequencing of Besnoitia besnoiti strain Bb-Ger1.</title>
        <authorList>
            <person name="Schares G."/>
            <person name="Venepally P."/>
            <person name="Lorenzi H.A."/>
        </authorList>
    </citation>
    <scope>NUCLEOTIDE SEQUENCE [LARGE SCALE GENOMIC DNA]</scope>
    <source>
        <strain evidence="1 2">Bb-Ger1</strain>
    </source>
</reference>
<gene>
    <name evidence="1" type="ORF">BESB_047610</name>
</gene>
<dbReference type="STRING" id="94643.A0A2A9MF85"/>
<sequence length="322" mass="35854">MSVMGQGYQDEDMCMSLYGLYLLDSSVYAQQQIKSTVFHESFNVRWRLSPEAVRENRRSIARSIRELDREALALNRLEQQLLSQIRSEAAIAETATLQRVHARQIVRVRKRRTALLACRAQLLGAKLQVQQMQSMQQLQQHLQSSAQVLMKVNKTLNLPQLHGVMNDFMHESHRLGLLEEMMTDVIDSAAADAEEEEAEEEIVTQVLQSASAQLSQRLAAAPPPFRLDAPAAVGGDPVAVGSVPVAVPSVPPACGAQRLEPQRVAQHDEGTALLRRARCDQQQRMGLPTLLVSTGVEGRLASQGAVCDIERQIQQRLLDLRR</sequence>
<dbReference type="RefSeq" id="XP_029220578.1">
    <property type="nucleotide sequence ID" value="XM_029363212.1"/>
</dbReference>
<dbReference type="KEGG" id="bbes:BESB_047610"/>
<dbReference type="PANTHER" id="PTHR10476">
    <property type="entry name" value="CHARGED MULTIVESICULAR BODY PROTEIN"/>
    <property type="match status" value="1"/>
</dbReference>
<evidence type="ECO:0000313" key="2">
    <source>
        <dbReference type="Proteomes" id="UP000224006"/>
    </source>
</evidence>
<dbReference type="GO" id="GO:0007034">
    <property type="term" value="P:vacuolar transport"/>
    <property type="evidence" value="ECO:0007669"/>
    <property type="project" value="InterPro"/>
</dbReference>
<dbReference type="OrthoDB" id="1532798at2759"/>